<dbReference type="AlphaFoldDB" id="A0A6C0KXQ7"/>
<reference evidence="2" key="1">
    <citation type="journal article" date="2020" name="Nature">
        <title>Giant virus diversity and host interactions through global metagenomics.</title>
        <authorList>
            <person name="Schulz F."/>
            <person name="Roux S."/>
            <person name="Paez-Espino D."/>
            <person name="Jungbluth S."/>
            <person name="Walsh D.A."/>
            <person name="Denef V.J."/>
            <person name="McMahon K.D."/>
            <person name="Konstantinidis K.T."/>
            <person name="Eloe-Fadrosh E.A."/>
            <person name="Kyrpides N.C."/>
            <person name="Woyke T."/>
        </authorList>
    </citation>
    <scope>NUCLEOTIDE SEQUENCE</scope>
    <source>
        <strain evidence="2">GVMAG-S-ERX555907-102</strain>
    </source>
</reference>
<dbReference type="EMBL" id="MN741006">
    <property type="protein sequence ID" value="QHU22379.1"/>
    <property type="molecule type" value="Genomic_DNA"/>
</dbReference>
<evidence type="ECO:0000256" key="1">
    <source>
        <dbReference type="SAM" id="Phobius"/>
    </source>
</evidence>
<sequence>MEVLNSNFFLAICISLVHYILKIVIEKNRDFKKRIFKDSILVGIVAYAVLIFRSNFISFESARATTVFTNAPQF</sequence>
<keyword evidence="1" id="KW-0812">Transmembrane</keyword>
<proteinExistence type="predicted"/>
<accession>A0A6C0KXQ7</accession>
<evidence type="ECO:0000313" key="2">
    <source>
        <dbReference type="EMBL" id="QHU22379.1"/>
    </source>
</evidence>
<protein>
    <submittedName>
        <fullName evidence="2">Uncharacterized protein</fullName>
    </submittedName>
</protein>
<name>A0A6C0KXQ7_9ZZZZ</name>
<keyword evidence="1" id="KW-1133">Transmembrane helix</keyword>
<keyword evidence="1" id="KW-0472">Membrane</keyword>
<feature type="transmembrane region" description="Helical" evidence="1">
    <location>
        <begin position="6"/>
        <end position="23"/>
    </location>
</feature>
<feature type="transmembrane region" description="Helical" evidence="1">
    <location>
        <begin position="35"/>
        <end position="52"/>
    </location>
</feature>
<organism evidence="2">
    <name type="scientific">viral metagenome</name>
    <dbReference type="NCBI Taxonomy" id="1070528"/>
    <lineage>
        <taxon>unclassified sequences</taxon>
        <taxon>metagenomes</taxon>
        <taxon>organismal metagenomes</taxon>
    </lineage>
</organism>